<gene>
    <name evidence="2" type="primary">cobN</name>
    <name evidence="2" type="ORF">ACFOGH_09270</name>
</gene>
<evidence type="ECO:0000313" key="2">
    <source>
        <dbReference type="EMBL" id="MFC3181176.1"/>
    </source>
</evidence>
<dbReference type="EC" id="6.6.1.2" evidence="2"/>
<comment type="caution">
    <text evidence="2">The sequence shown here is derived from an EMBL/GenBank/DDBJ whole genome shotgun (WGS) entry which is preliminary data.</text>
</comment>
<dbReference type="PANTHER" id="PTHR44119:SF4">
    <property type="entry name" value="AEROBIC COBALTOCHELATASE SUBUNIT COBN"/>
    <property type="match status" value="1"/>
</dbReference>
<organism evidence="2 3">
    <name type="scientific">Cypionkella sinensis</name>
    <dbReference type="NCBI Taxonomy" id="1756043"/>
    <lineage>
        <taxon>Bacteria</taxon>
        <taxon>Pseudomonadati</taxon>
        <taxon>Pseudomonadota</taxon>
        <taxon>Alphaproteobacteria</taxon>
        <taxon>Rhodobacterales</taxon>
        <taxon>Paracoccaceae</taxon>
        <taxon>Cypionkella</taxon>
    </lineage>
</organism>
<dbReference type="InterPro" id="IPR003672">
    <property type="entry name" value="CobN/Mg_chltase"/>
</dbReference>
<sequence length="1082" mass="114917">MHVVFRESHGLEDTQTPFDLGQTPAELVVLSFSDSDLGAFAAGWHRANQSGAGGKLPTLRLANLVALQHPMSVDTYVQQTLVGVKGILVRLIGGENYWPYGLMQLQDLARRQGIALAVLPADGREDAALDAHSTLPISTLRRLSTLCDAGGAVAAQAALAQLALAAGLYAGPVLGDKRVPDCGWYDPDRGVIAQPEVADPAVAVTFYRSYVTSADTAPVDALIREFRAQGLAAYGLFAPSLKAPGAGDFLRGALAHLAPVAVVNATAFSARGADGATPLDDAGCPVFQVALSTARRRDWAGSERGLSPADLAMHVVLPEVDGRIFAGVISFKSPGKRDPDLQFSRFAHRADPGRVQATVARVLGWLRLAQTHASARKLAVILSTYPGRPDQIAHAVGLDALASTEALTAALAAQGYAIPATQGLATALTRQTLTWPLDAYKTALATLPEALQTALHAAWGAPETDPAVQDGQLHFAATQAGNALIALQPERGTVDQREADYHDLARTPRHAYVAFYLWLRAQRLHALLHIGAHGTLEWLPGKSVALSATCWPEVLTADLPVIYPFIVNDPGEAAQAKRRIGAVTLGHVPPPLAQSATPENLLRLERLLDEYSTADGLDPSRRNRLIATIREEAQASGVEADLGLDASASPAEAITRIDRFVCDIKESQFGDGLHIYGQAPGETEGLLAALSGRRVAAGPSGSPWRGRTDVLPTGRNLFSVDPRAVPSRAAHAQGVKLAEELLRRHLQDKGDWPRGLVIDLWGSATMRTAGEELAMAMHLAGVAPKWDDGSERVSGFEILPLALLDRPRIDVTLRVSGLFRDVFGGLSQLFDAAASALAARDEAPDMNPYIAVGPRVFGPKPGLYGMGMEPALDDYSDAGRALAGEAWLSASDWTVDAKGASQQNRGALEARLRSADGYAHVQDLVETDILLAPDYAAHEGGFAAAMAAIGAEAPALYHIDATRPDAPRARLVAEEVGRVVRARAANPDWASGMMRHGFRGAAEVTATLDNLAAYAHLTRDVPAHLFDLYHEATLGREDLVAFMEAENPAALAALRARFQALADAGLWITRRNSIAAMMGAGE</sequence>
<protein>
    <submittedName>
        <fullName evidence="2">Cobaltochelatase subunit CobN</fullName>
        <ecNumber evidence="2">6.6.1.2</ecNumber>
    </submittedName>
</protein>
<dbReference type="Proteomes" id="UP001595547">
    <property type="component" value="Unassembled WGS sequence"/>
</dbReference>
<keyword evidence="3" id="KW-1185">Reference proteome</keyword>
<keyword evidence="2" id="KW-0436">Ligase</keyword>
<dbReference type="RefSeq" id="WP_380072785.1">
    <property type="nucleotide sequence ID" value="NZ_JBHRTO010000001.1"/>
</dbReference>
<reference evidence="3" key="1">
    <citation type="journal article" date="2019" name="Int. J. Syst. Evol. Microbiol.">
        <title>The Global Catalogue of Microorganisms (GCM) 10K type strain sequencing project: providing services to taxonomists for standard genome sequencing and annotation.</title>
        <authorList>
            <consortium name="The Broad Institute Genomics Platform"/>
            <consortium name="The Broad Institute Genome Sequencing Center for Infectious Disease"/>
            <person name="Wu L."/>
            <person name="Ma J."/>
        </authorList>
    </citation>
    <scope>NUCLEOTIDE SEQUENCE [LARGE SCALE GENOMIC DNA]</scope>
    <source>
        <strain evidence="3">KCTC 52039</strain>
    </source>
</reference>
<accession>A0ABV7IXC1</accession>
<dbReference type="GO" id="GO:0051116">
    <property type="term" value="F:cobaltochelatase activity"/>
    <property type="evidence" value="ECO:0007669"/>
    <property type="project" value="UniProtKB-EC"/>
</dbReference>
<proteinExistence type="predicted"/>
<evidence type="ECO:0000313" key="3">
    <source>
        <dbReference type="Proteomes" id="UP001595547"/>
    </source>
</evidence>
<dbReference type="EMBL" id="JBHRTO010000001">
    <property type="protein sequence ID" value="MFC3181176.1"/>
    <property type="molecule type" value="Genomic_DNA"/>
</dbReference>
<feature type="domain" description="CobN/magnesium chelatase" evidence="1">
    <location>
        <begin position="195"/>
        <end position="682"/>
    </location>
</feature>
<dbReference type="NCBIfam" id="NF008973">
    <property type="entry name" value="PRK12321.1"/>
    <property type="match status" value="1"/>
</dbReference>
<dbReference type="CDD" id="cd10150">
    <property type="entry name" value="CobN_like"/>
    <property type="match status" value="1"/>
</dbReference>
<name>A0ABV7IXC1_9RHOB</name>
<dbReference type="Pfam" id="PF02514">
    <property type="entry name" value="CobN-Mg_chel"/>
    <property type="match status" value="1"/>
</dbReference>
<dbReference type="PANTHER" id="PTHR44119">
    <property type="entry name" value="MAGNESIUM-CHELATASE SUBUNIT CHLH, CHLOROPLASTIC"/>
    <property type="match status" value="1"/>
</dbReference>
<evidence type="ECO:0000259" key="1">
    <source>
        <dbReference type="Pfam" id="PF02514"/>
    </source>
</evidence>